<accession>A0A926NDB3</accession>
<protein>
    <submittedName>
        <fullName evidence="1">Uncharacterized protein</fullName>
    </submittedName>
</protein>
<dbReference type="Proteomes" id="UP000626844">
    <property type="component" value="Unassembled WGS sequence"/>
</dbReference>
<comment type="caution">
    <text evidence="1">The sequence shown here is derived from an EMBL/GenBank/DDBJ whole genome shotgun (WGS) entry which is preliminary data.</text>
</comment>
<name>A0A926NDB3_9BACI</name>
<keyword evidence="2" id="KW-1185">Reference proteome</keyword>
<dbReference type="EMBL" id="JACXAI010000001">
    <property type="protein sequence ID" value="MBD1378750.1"/>
    <property type="molecule type" value="Genomic_DNA"/>
</dbReference>
<sequence>MESTSLIKVDSITLKNDWTNKEETWIIKGIADIYIGNQVYLEKIIVNKFIGIPENGYTGIWSIENPDD</sequence>
<evidence type="ECO:0000313" key="2">
    <source>
        <dbReference type="Proteomes" id="UP000626844"/>
    </source>
</evidence>
<organism evidence="1 2">
    <name type="scientific">Metabacillus arenae</name>
    <dbReference type="NCBI Taxonomy" id="2771434"/>
    <lineage>
        <taxon>Bacteria</taxon>
        <taxon>Bacillati</taxon>
        <taxon>Bacillota</taxon>
        <taxon>Bacilli</taxon>
        <taxon>Bacillales</taxon>
        <taxon>Bacillaceae</taxon>
        <taxon>Metabacillus</taxon>
    </lineage>
</organism>
<gene>
    <name evidence="1" type="ORF">IC621_00775</name>
</gene>
<reference evidence="1" key="1">
    <citation type="submission" date="2020-09" db="EMBL/GenBank/DDBJ databases">
        <title>A novel bacterium of genus Bacillus, isolated from South China Sea.</title>
        <authorList>
            <person name="Huang H."/>
            <person name="Mo K."/>
            <person name="Hu Y."/>
        </authorList>
    </citation>
    <scope>NUCLEOTIDE SEQUENCE</scope>
    <source>
        <strain evidence="1">IB182487</strain>
    </source>
</reference>
<proteinExistence type="predicted"/>
<dbReference type="RefSeq" id="WP_191154762.1">
    <property type="nucleotide sequence ID" value="NZ_JACXAI010000001.1"/>
</dbReference>
<dbReference type="AlphaFoldDB" id="A0A926NDB3"/>
<evidence type="ECO:0000313" key="1">
    <source>
        <dbReference type="EMBL" id="MBD1378750.1"/>
    </source>
</evidence>